<dbReference type="InterPro" id="IPR026286">
    <property type="entry name" value="MaiA/AMDase"/>
</dbReference>
<dbReference type="PANTHER" id="PTHR40267">
    <property type="entry name" value="BLR3294 PROTEIN"/>
    <property type="match status" value="1"/>
</dbReference>
<dbReference type="EMBL" id="JAVRRD010000003">
    <property type="protein sequence ID" value="KAK5061264.1"/>
    <property type="molecule type" value="Genomic_DNA"/>
</dbReference>
<comment type="caution">
    <text evidence="1">The sequence shown here is derived from an EMBL/GenBank/DDBJ whole genome shotgun (WGS) entry which is preliminary data.</text>
</comment>
<dbReference type="GeneID" id="89975971"/>
<dbReference type="AlphaFoldDB" id="A0AAV9NPR6"/>
<gene>
    <name evidence="1" type="ORF">LTR84_007806</name>
</gene>
<proteinExistence type="predicted"/>
<sequence length="127" mass="13855">MNLIMTRKIRIGILVPSSNTALEPLVYAILSSIQSEDISISVHFSRFHVTKIDSSESADAQFELETILAAARLLADAHVDVIGWGGTSAGWLGFNIDERLCAAIKAETKIPATTSTLPSTRHFHYSQ</sequence>
<keyword evidence="2" id="KW-1185">Reference proteome</keyword>
<evidence type="ECO:0000313" key="1">
    <source>
        <dbReference type="EMBL" id="KAK5061264.1"/>
    </source>
</evidence>
<dbReference type="Gene3D" id="3.40.50.12500">
    <property type="match status" value="1"/>
</dbReference>
<accession>A0AAV9NPR6</accession>
<organism evidence="1 2">
    <name type="scientific">Exophiala bonariae</name>
    <dbReference type="NCBI Taxonomy" id="1690606"/>
    <lineage>
        <taxon>Eukaryota</taxon>
        <taxon>Fungi</taxon>
        <taxon>Dikarya</taxon>
        <taxon>Ascomycota</taxon>
        <taxon>Pezizomycotina</taxon>
        <taxon>Eurotiomycetes</taxon>
        <taxon>Chaetothyriomycetidae</taxon>
        <taxon>Chaetothyriales</taxon>
        <taxon>Herpotrichiellaceae</taxon>
        <taxon>Exophiala</taxon>
    </lineage>
</organism>
<evidence type="ECO:0008006" key="3">
    <source>
        <dbReference type="Google" id="ProtNLM"/>
    </source>
</evidence>
<name>A0AAV9NPR6_9EURO</name>
<protein>
    <recommendedName>
        <fullName evidence="3">Asp/Glu/hydantoin racemase</fullName>
    </recommendedName>
</protein>
<dbReference type="Proteomes" id="UP001358417">
    <property type="component" value="Unassembled WGS sequence"/>
</dbReference>
<evidence type="ECO:0000313" key="2">
    <source>
        <dbReference type="Proteomes" id="UP001358417"/>
    </source>
</evidence>
<dbReference type="RefSeq" id="XP_064710361.1">
    <property type="nucleotide sequence ID" value="XM_064851358.1"/>
</dbReference>
<reference evidence="1 2" key="1">
    <citation type="submission" date="2023-08" db="EMBL/GenBank/DDBJ databases">
        <title>Black Yeasts Isolated from many extreme environments.</title>
        <authorList>
            <person name="Coleine C."/>
            <person name="Stajich J.E."/>
            <person name="Selbmann L."/>
        </authorList>
    </citation>
    <scope>NUCLEOTIDE SEQUENCE [LARGE SCALE GENOMIC DNA]</scope>
    <source>
        <strain evidence="1 2">CCFEE 5792</strain>
    </source>
</reference>
<dbReference type="PANTHER" id="PTHR40267:SF1">
    <property type="entry name" value="BLR3294 PROTEIN"/>
    <property type="match status" value="1"/>
</dbReference>
<dbReference type="InterPro" id="IPR053714">
    <property type="entry name" value="Iso_Racemase_Enz_sf"/>
</dbReference>